<accession>A0A6G3WVK5</accession>
<dbReference type="AlphaFoldDB" id="A0A6G3WVK5"/>
<proteinExistence type="predicted"/>
<organism evidence="1">
    <name type="scientific">Streptomyces sp. SID7499</name>
    <dbReference type="NCBI Taxonomy" id="2706086"/>
    <lineage>
        <taxon>Bacteria</taxon>
        <taxon>Bacillati</taxon>
        <taxon>Actinomycetota</taxon>
        <taxon>Actinomycetes</taxon>
        <taxon>Kitasatosporales</taxon>
        <taxon>Streptomycetaceae</taxon>
        <taxon>Streptomyces</taxon>
    </lineage>
</organism>
<evidence type="ECO:0000313" key="1">
    <source>
        <dbReference type="EMBL" id="NEE09569.1"/>
    </source>
</evidence>
<name>A0A6G3WVK5_9ACTN</name>
<sequence>MAAVVATLIGALILLAVLYDTVRLVTPGESRCPPLARLRGRRAALAAAEQWLVGLRMHGRVDAAEYQRRMAALAHGDRVPGRAGRWA</sequence>
<comment type="caution">
    <text evidence="1">The sequence shown here is derived from an EMBL/GenBank/DDBJ whole genome shotgun (WGS) entry which is preliminary data.</text>
</comment>
<reference evidence="1" key="1">
    <citation type="submission" date="2020-01" db="EMBL/GenBank/DDBJ databases">
        <title>Insect and environment-associated Actinomycetes.</title>
        <authorList>
            <person name="Currrie C."/>
            <person name="Chevrette M."/>
            <person name="Carlson C."/>
            <person name="Stubbendieck R."/>
            <person name="Wendt-Pienkowski E."/>
        </authorList>
    </citation>
    <scope>NUCLEOTIDE SEQUENCE</scope>
    <source>
        <strain evidence="1">SID7499</strain>
    </source>
</reference>
<protein>
    <recommendedName>
        <fullName evidence="2">SHOCT domain-containing protein</fullName>
    </recommendedName>
</protein>
<dbReference type="EMBL" id="JAAGMN010002457">
    <property type="protein sequence ID" value="NEE09569.1"/>
    <property type="molecule type" value="Genomic_DNA"/>
</dbReference>
<evidence type="ECO:0008006" key="2">
    <source>
        <dbReference type="Google" id="ProtNLM"/>
    </source>
</evidence>
<gene>
    <name evidence="1" type="ORF">G3M58_24340</name>
</gene>